<keyword evidence="12 17" id="KW-0573">Peptidoglycan synthesis</keyword>
<comment type="subcellular location">
    <subcellularLocation>
        <location evidence="3 17">Cytoplasm</location>
    </subcellularLocation>
</comment>
<dbReference type="GO" id="GO:0008360">
    <property type="term" value="P:regulation of cell shape"/>
    <property type="evidence" value="ECO:0007669"/>
    <property type="project" value="UniProtKB-KW"/>
</dbReference>
<dbReference type="SUPFAM" id="SSF56176">
    <property type="entry name" value="FAD-binding/transporter-associated domain-like"/>
    <property type="match status" value="1"/>
</dbReference>
<dbReference type="InterPro" id="IPR003170">
    <property type="entry name" value="MurB"/>
</dbReference>
<evidence type="ECO:0000256" key="7">
    <source>
        <dbReference type="ARBA" id="ARBA00022618"/>
    </source>
</evidence>
<dbReference type="GO" id="GO:0071555">
    <property type="term" value="P:cell wall organization"/>
    <property type="evidence" value="ECO:0007669"/>
    <property type="project" value="UniProtKB-KW"/>
</dbReference>
<evidence type="ECO:0000256" key="6">
    <source>
        <dbReference type="ARBA" id="ARBA00022490"/>
    </source>
</evidence>
<evidence type="ECO:0000256" key="3">
    <source>
        <dbReference type="ARBA" id="ARBA00004496"/>
    </source>
</evidence>
<dbReference type="InterPro" id="IPR016169">
    <property type="entry name" value="FAD-bd_PCMH_sub2"/>
</dbReference>
<dbReference type="NCBIfam" id="NF010478">
    <property type="entry name" value="PRK13903.1"/>
    <property type="match status" value="1"/>
</dbReference>
<feature type="compositionally biased region" description="Basic residues" evidence="18">
    <location>
        <begin position="1"/>
        <end position="15"/>
    </location>
</feature>
<evidence type="ECO:0000313" key="20">
    <source>
        <dbReference type="EMBL" id="HJA04584.1"/>
    </source>
</evidence>
<evidence type="ECO:0000313" key="21">
    <source>
        <dbReference type="Proteomes" id="UP000824220"/>
    </source>
</evidence>
<dbReference type="Gene3D" id="3.30.465.10">
    <property type="match status" value="1"/>
</dbReference>
<dbReference type="InterPro" id="IPR016167">
    <property type="entry name" value="FAD-bd_PCMH_sub1"/>
</dbReference>
<evidence type="ECO:0000259" key="19">
    <source>
        <dbReference type="PROSITE" id="PS51387"/>
    </source>
</evidence>
<keyword evidence="7 17" id="KW-0132">Cell division</keyword>
<dbReference type="Pfam" id="PF02873">
    <property type="entry name" value="MurB_C"/>
    <property type="match status" value="1"/>
</dbReference>
<dbReference type="GO" id="GO:0051301">
    <property type="term" value="P:cell division"/>
    <property type="evidence" value="ECO:0007669"/>
    <property type="project" value="UniProtKB-KW"/>
</dbReference>
<evidence type="ECO:0000256" key="13">
    <source>
        <dbReference type="ARBA" id="ARBA00023002"/>
    </source>
</evidence>
<accession>A0A9D2H631</accession>
<sequence length="396" mass="41953">MGAHRPDRHRRKRQGLRQGAGRRGAPVRLAELTTIGVGAEPARMVEAHTRDELLAALSDAWGEDWFVLGGGSNLLVGDEPFGGTVIRILTTGYETVSGAADGYQRVAIEAGQNWDEFVAWTVGQGLQGVEAMSGIPGTAGAAPIQNVGAYGQEIVQTLVSVDLIDDGTDQIITVPAGELGLGPRTSDLKRHYGSVPERSAVIVGVTLDLRVVGTEPRPVADARIRSALGLAADEAVALADVRERVLQIRRAKGMVLDPDDADTRSAGSFFNNPIVSDDIARALPDGCPTYPLEPEVEQEQVFDLATWDGQVAPIVPQPALVKVSAAWLIENSGLPKGFALPGSRASLSTKHTLALTNRGGASAEEIAELARFVRTRVAAEYGIELNPEPVFVGVEL</sequence>
<dbReference type="InterPro" id="IPR011601">
    <property type="entry name" value="MurB_C"/>
</dbReference>
<comment type="cofactor">
    <cofactor evidence="1 17">
        <name>FAD</name>
        <dbReference type="ChEBI" id="CHEBI:57692"/>
    </cofactor>
</comment>
<evidence type="ECO:0000256" key="4">
    <source>
        <dbReference type="ARBA" id="ARBA00004752"/>
    </source>
</evidence>
<evidence type="ECO:0000256" key="16">
    <source>
        <dbReference type="ARBA" id="ARBA00048914"/>
    </source>
</evidence>
<keyword evidence="14 17" id="KW-0131">Cell cycle</keyword>
<feature type="active site" description="Proton donor" evidence="17">
    <location>
        <position position="268"/>
    </location>
</feature>
<dbReference type="InterPro" id="IPR036635">
    <property type="entry name" value="MurB_C_sf"/>
</dbReference>
<evidence type="ECO:0000256" key="15">
    <source>
        <dbReference type="ARBA" id="ARBA00023316"/>
    </source>
</evidence>
<evidence type="ECO:0000256" key="11">
    <source>
        <dbReference type="ARBA" id="ARBA00022960"/>
    </source>
</evidence>
<dbReference type="EMBL" id="DXAM01000095">
    <property type="protein sequence ID" value="HJA04584.1"/>
    <property type="molecule type" value="Genomic_DNA"/>
</dbReference>
<comment type="caution">
    <text evidence="20">The sequence shown here is derived from an EMBL/GenBank/DDBJ whole genome shotgun (WGS) entry which is preliminary data.</text>
</comment>
<dbReference type="PANTHER" id="PTHR21071">
    <property type="entry name" value="UDP-N-ACETYLENOLPYRUVOYLGLUCOSAMINE REDUCTASE"/>
    <property type="match status" value="1"/>
</dbReference>
<comment type="similarity">
    <text evidence="5 17">Belongs to the MurB family.</text>
</comment>
<evidence type="ECO:0000256" key="8">
    <source>
        <dbReference type="ARBA" id="ARBA00022630"/>
    </source>
</evidence>
<dbReference type="GO" id="GO:0009252">
    <property type="term" value="P:peptidoglycan biosynthetic process"/>
    <property type="evidence" value="ECO:0007669"/>
    <property type="project" value="UniProtKB-UniRule"/>
</dbReference>
<evidence type="ECO:0000256" key="1">
    <source>
        <dbReference type="ARBA" id="ARBA00001974"/>
    </source>
</evidence>
<reference evidence="20" key="2">
    <citation type="submission" date="2021-04" db="EMBL/GenBank/DDBJ databases">
        <authorList>
            <person name="Gilroy R."/>
        </authorList>
    </citation>
    <scope>NUCLEOTIDE SEQUENCE</scope>
    <source>
        <strain evidence="20">ChiHjej8B7-3636</strain>
    </source>
</reference>
<keyword evidence="8 17" id="KW-0285">Flavoprotein</keyword>
<dbReference type="Gene3D" id="3.30.43.10">
    <property type="entry name" value="Uridine Diphospho-n-acetylenolpyruvylglucosamine Reductase, domain 2"/>
    <property type="match status" value="1"/>
</dbReference>
<feature type="active site" evidence="17">
    <location>
        <position position="388"/>
    </location>
</feature>
<dbReference type="GO" id="GO:0008762">
    <property type="term" value="F:UDP-N-acetylmuramate dehydrogenase activity"/>
    <property type="evidence" value="ECO:0007669"/>
    <property type="project" value="UniProtKB-UniRule"/>
</dbReference>
<evidence type="ECO:0000256" key="17">
    <source>
        <dbReference type="HAMAP-Rule" id="MF_00037"/>
    </source>
</evidence>
<evidence type="ECO:0000256" key="2">
    <source>
        <dbReference type="ARBA" id="ARBA00003921"/>
    </source>
</evidence>
<protein>
    <recommendedName>
        <fullName evidence="17">UDP-N-acetylenolpyruvoylglucosamine reductase</fullName>
        <ecNumber evidence="17">1.3.1.98</ecNumber>
    </recommendedName>
    <alternativeName>
        <fullName evidence="17">UDP-N-acetylmuramate dehydrogenase</fullName>
    </alternativeName>
</protein>
<evidence type="ECO:0000256" key="18">
    <source>
        <dbReference type="SAM" id="MobiDB-lite"/>
    </source>
</evidence>
<feature type="region of interest" description="Disordered" evidence="18">
    <location>
        <begin position="1"/>
        <end position="24"/>
    </location>
</feature>
<evidence type="ECO:0000256" key="5">
    <source>
        <dbReference type="ARBA" id="ARBA00010485"/>
    </source>
</evidence>
<dbReference type="GO" id="GO:0071949">
    <property type="term" value="F:FAD binding"/>
    <property type="evidence" value="ECO:0007669"/>
    <property type="project" value="InterPro"/>
</dbReference>
<dbReference type="Pfam" id="PF01565">
    <property type="entry name" value="FAD_binding_4"/>
    <property type="match status" value="1"/>
</dbReference>
<dbReference type="HAMAP" id="MF_00037">
    <property type="entry name" value="MurB"/>
    <property type="match status" value="1"/>
</dbReference>
<dbReference type="InterPro" id="IPR016166">
    <property type="entry name" value="FAD-bd_PCMH"/>
</dbReference>
<dbReference type="InterPro" id="IPR006094">
    <property type="entry name" value="Oxid_FAD_bind_N"/>
</dbReference>
<evidence type="ECO:0000256" key="12">
    <source>
        <dbReference type="ARBA" id="ARBA00022984"/>
    </source>
</evidence>
<feature type="domain" description="FAD-binding PCMH-type" evidence="19">
    <location>
        <begin position="37"/>
        <end position="251"/>
    </location>
</feature>
<name>A0A9D2H631_9MICO</name>
<comment type="function">
    <text evidence="2 17">Cell wall formation.</text>
</comment>
<dbReference type="PANTHER" id="PTHR21071:SF4">
    <property type="entry name" value="UDP-N-ACETYLENOLPYRUVOYLGLUCOSAMINE REDUCTASE"/>
    <property type="match status" value="1"/>
</dbReference>
<evidence type="ECO:0000256" key="10">
    <source>
        <dbReference type="ARBA" id="ARBA00022857"/>
    </source>
</evidence>
<keyword evidence="10 17" id="KW-0521">NADP</keyword>
<dbReference type="PROSITE" id="PS51387">
    <property type="entry name" value="FAD_PCMH"/>
    <property type="match status" value="1"/>
</dbReference>
<dbReference type="SUPFAM" id="SSF56194">
    <property type="entry name" value="Uridine diphospho-N-Acetylenolpyruvylglucosamine reductase, MurB, C-terminal domain"/>
    <property type="match status" value="1"/>
</dbReference>
<feature type="active site" evidence="17">
    <location>
        <position position="184"/>
    </location>
</feature>
<evidence type="ECO:0000256" key="9">
    <source>
        <dbReference type="ARBA" id="ARBA00022827"/>
    </source>
</evidence>
<keyword evidence="15 17" id="KW-0961">Cell wall biogenesis/degradation</keyword>
<dbReference type="AlphaFoldDB" id="A0A9D2H631"/>
<comment type="catalytic activity">
    <reaction evidence="16 17">
        <text>UDP-N-acetyl-alpha-D-muramate + NADP(+) = UDP-N-acetyl-3-O-(1-carboxyvinyl)-alpha-D-glucosamine + NADPH + H(+)</text>
        <dbReference type="Rhea" id="RHEA:12248"/>
        <dbReference type="ChEBI" id="CHEBI:15378"/>
        <dbReference type="ChEBI" id="CHEBI:57783"/>
        <dbReference type="ChEBI" id="CHEBI:58349"/>
        <dbReference type="ChEBI" id="CHEBI:68483"/>
        <dbReference type="ChEBI" id="CHEBI:70757"/>
        <dbReference type="EC" id="1.3.1.98"/>
    </reaction>
</comment>
<keyword evidence="11 17" id="KW-0133">Cell shape</keyword>
<dbReference type="InterPro" id="IPR036318">
    <property type="entry name" value="FAD-bd_PCMH-like_sf"/>
</dbReference>
<keyword evidence="6 17" id="KW-0963">Cytoplasm</keyword>
<dbReference type="GO" id="GO:0005829">
    <property type="term" value="C:cytosol"/>
    <property type="evidence" value="ECO:0007669"/>
    <property type="project" value="TreeGrafter"/>
</dbReference>
<dbReference type="Proteomes" id="UP000824220">
    <property type="component" value="Unassembled WGS sequence"/>
</dbReference>
<dbReference type="Gene3D" id="3.90.78.10">
    <property type="entry name" value="UDP-N-acetylenolpyruvoylglucosamine reductase, C-terminal domain"/>
    <property type="match status" value="1"/>
</dbReference>
<proteinExistence type="inferred from homology"/>
<dbReference type="NCBIfam" id="TIGR00179">
    <property type="entry name" value="murB"/>
    <property type="match status" value="1"/>
</dbReference>
<evidence type="ECO:0000256" key="14">
    <source>
        <dbReference type="ARBA" id="ARBA00023306"/>
    </source>
</evidence>
<keyword evidence="9 17" id="KW-0274">FAD</keyword>
<comment type="pathway">
    <text evidence="4 17">Cell wall biogenesis; peptidoglycan biosynthesis.</text>
</comment>
<reference evidence="20" key="1">
    <citation type="journal article" date="2021" name="PeerJ">
        <title>Extensive microbial diversity within the chicken gut microbiome revealed by metagenomics and culture.</title>
        <authorList>
            <person name="Gilroy R."/>
            <person name="Ravi A."/>
            <person name="Getino M."/>
            <person name="Pursley I."/>
            <person name="Horton D.L."/>
            <person name="Alikhan N.F."/>
            <person name="Baker D."/>
            <person name="Gharbi K."/>
            <person name="Hall N."/>
            <person name="Watson M."/>
            <person name="Adriaenssens E.M."/>
            <person name="Foster-Nyarko E."/>
            <person name="Jarju S."/>
            <person name="Secka A."/>
            <person name="Antonio M."/>
            <person name="Oren A."/>
            <person name="Chaudhuri R.R."/>
            <person name="La Ragione R."/>
            <person name="Hildebrand F."/>
            <person name="Pallen M.J."/>
        </authorList>
    </citation>
    <scope>NUCLEOTIDE SEQUENCE</scope>
    <source>
        <strain evidence="20">ChiHjej8B7-3636</strain>
    </source>
</reference>
<organism evidence="20 21">
    <name type="scientific">Candidatus Microbacterium stercoravium</name>
    <dbReference type="NCBI Taxonomy" id="2838697"/>
    <lineage>
        <taxon>Bacteria</taxon>
        <taxon>Bacillati</taxon>
        <taxon>Actinomycetota</taxon>
        <taxon>Actinomycetes</taxon>
        <taxon>Micrococcales</taxon>
        <taxon>Microbacteriaceae</taxon>
        <taxon>Microbacterium</taxon>
    </lineage>
</organism>
<gene>
    <name evidence="17" type="primary">murB</name>
    <name evidence="20" type="ORF">H9800_06945</name>
</gene>
<dbReference type="EC" id="1.3.1.98" evidence="17"/>
<keyword evidence="13 17" id="KW-0560">Oxidoreductase</keyword>